<dbReference type="EMBL" id="BPQB01000040">
    <property type="protein sequence ID" value="GJE94412.1"/>
    <property type="molecule type" value="Genomic_DNA"/>
</dbReference>
<name>A0A9P3GGD0_9APHY</name>
<accession>A0A9P3GGD0</accession>
<dbReference type="Proteomes" id="UP000703269">
    <property type="component" value="Unassembled WGS sequence"/>
</dbReference>
<dbReference type="AlphaFoldDB" id="A0A9P3GGD0"/>
<evidence type="ECO:0000313" key="2">
    <source>
        <dbReference type="EMBL" id="GJE94412.1"/>
    </source>
</evidence>
<proteinExistence type="predicted"/>
<evidence type="ECO:0000256" key="1">
    <source>
        <dbReference type="SAM" id="MobiDB-lite"/>
    </source>
</evidence>
<feature type="region of interest" description="Disordered" evidence="1">
    <location>
        <begin position="1"/>
        <end position="20"/>
    </location>
</feature>
<reference evidence="2 3" key="1">
    <citation type="submission" date="2021-08" db="EMBL/GenBank/DDBJ databases">
        <title>Draft Genome Sequence of Phanerochaete sordida strain YK-624.</title>
        <authorList>
            <person name="Mori T."/>
            <person name="Dohra H."/>
            <person name="Suzuki T."/>
            <person name="Kawagishi H."/>
            <person name="Hirai H."/>
        </authorList>
    </citation>
    <scope>NUCLEOTIDE SEQUENCE [LARGE SCALE GENOMIC DNA]</scope>
    <source>
        <strain evidence="2 3">YK-624</strain>
    </source>
</reference>
<protein>
    <submittedName>
        <fullName evidence="2">Uncharacterized protein</fullName>
    </submittedName>
</protein>
<sequence>MSRMSSRSWRHARTSKPRPSGIWSYCASYERGDWPAVPGMDWTAPNRMCLWAGIPTTRSTSSKIPSECPAAPVYLDPRCTSRP</sequence>
<organism evidence="2 3">
    <name type="scientific">Phanerochaete sordida</name>
    <dbReference type="NCBI Taxonomy" id="48140"/>
    <lineage>
        <taxon>Eukaryota</taxon>
        <taxon>Fungi</taxon>
        <taxon>Dikarya</taxon>
        <taxon>Basidiomycota</taxon>
        <taxon>Agaricomycotina</taxon>
        <taxon>Agaricomycetes</taxon>
        <taxon>Polyporales</taxon>
        <taxon>Phanerochaetaceae</taxon>
        <taxon>Phanerochaete</taxon>
    </lineage>
</organism>
<keyword evidence="3" id="KW-1185">Reference proteome</keyword>
<gene>
    <name evidence="2" type="ORF">PsYK624_105810</name>
</gene>
<evidence type="ECO:0000313" key="3">
    <source>
        <dbReference type="Proteomes" id="UP000703269"/>
    </source>
</evidence>
<comment type="caution">
    <text evidence="2">The sequence shown here is derived from an EMBL/GenBank/DDBJ whole genome shotgun (WGS) entry which is preliminary data.</text>
</comment>